<feature type="region of interest" description="Disordered" evidence="1">
    <location>
        <begin position="31"/>
        <end position="97"/>
    </location>
</feature>
<dbReference type="Proteomes" id="UP001444661">
    <property type="component" value="Unassembled WGS sequence"/>
</dbReference>
<feature type="compositionally biased region" description="Low complexity" evidence="1">
    <location>
        <begin position="36"/>
        <end position="54"/>
    </location>
</feature>
<proteinExistence type="predicted"/>
<evidence type="ECO:0000256" key="1">
    <source>
        <dbReference type="SAM" id="MobiDB-lite"/>
    </source>
</evidence>
<name>A0ABR1TY90_9PEZI</name>
<evidence type="ECO:0000313" key="2">
    <source>
        <dbReference type="EMBL" id="KAK8051472.1"/>
    </source>
</evidence>
<dbReference type="EMBL" id="JAQQWK010000002">
    <property type="protein sequence ID" value="KAK8051472.1"/>
    <property type="molecule type" value="Genomic_DNA"/>
</dbReference>
<protein>
    <submittedName>
        <fullName evidence="2">Uncharacterized protein</fullName>
    </submittedName>
</protein>
<comment type="caution">
    <text evidence="2">The sequence shown here is derived from an EMBL/GenBank/DDBJ whole genome shotgun (WGS) entry which is preliminary data.</text>
</comment>
<organism evidence="2 3">
    <name type="scientific">Apiospora rasikravindrae</name>
    <dbReference type="NCBI Taxonomy" id="990691"/>
    <lineage>
        <taxon>Eukaryota</taxon>
        <taxon>Fungi</taxon>
        <taxon>Dikarya</taxon>
        <taxon>Ascomycota</taxon>
        <taxon>Pezizomycotina</taxon>
        <taxon>Sordariomycetes</taxon>
        <taxon>Xylariomycetidae</taxon>
        <taxon>Amphisphaeriales</taxon>
        <taxon>Apiosporaceae</taxon>
        <taxon>Apiospora</taxon>
    </lineage>
</organism>
<feature type="compositionally biased region" description="Low complexity" evidence="1">
    <location>
        <begin position="88"/>
        <end position="97"/>
    </location>
</feature>
<evidence type="ECO:0000313" key="3">
    <source>
        <dbReference type="Proteomes" id="UP001444661"/>
    </source>
</evidence>
<gene>
    <name evidence="2" type="ORF">PG993_002857</name>
</gene>
<accession>A0ABR1TY90</accession>
<sequence length="97" mass="10369">MGLFSKLVHEFLDEPHHANSNASNGNCWCQRSRGQAPVKPAAKPTAKPNTPSTAQRVSEWSQALGHFSQAIQSATPAQPAKPASTGAPQSQPQQQQQ</sequence>
<reference evidence="2 3" key="1">
    <citation type="submission" date="2023-01" db="EMBL/GenBank/DDBJ databases">
        <title>Analysis of 21 Apiospora genomes using comparative genomics revels a genus with tremendous synthesis potential of carbohydrate active enzymes and secondary metabolites.</title>
        <authorList>
            <person name="Sorensen T."/>
        </authorList>
    </citation>
    <scope>NUCLEOTIDE SEQUENCE [LARGE SCALE GENOMIC DNA]</scope>
    <source>
        <strain evidence="2 3">CBS 33761</strain>
    </source>
</reference>
<keyword evidence="3" id="KW-1185">Reference proteome</keyword>